<keyword evidence="2" id="KW-1185">Reference proteome</keyword>
<gene>
    <name evidence="1" type="ORF">SAMN04488007_0073</name>
</gene>
<dbReference type="AlphaFoldDB" id="A0A1M6IMS0"/>
<dbReference type="Proteomes" id="UP000184314">
    <property type="component" value="Unassembled WGS sequence"/>
</dbReference>
<accession>A0A1M6IMS0</accession>
<sequence>MDNEQVHNNNIPDTAFIALDIFKSIIKGKIEAYTAFGHNQSDLIELNDILKINIKDMVISSKQISDEISDEDVVEFVSYYNRLVHE</sequence>
<reference evidence="2" key="1">
    <citation type="submission" date="2016-11" db="EMBL/GenBank/DDBJ databases">
        <authorList>
            <person name="Varghese N."/>
            <person name="Submissions S."/>
        </authorList>
    </citation>
    <scope>NUCLEOTIDE SEQUENCE [LARGE SCALE GENOMIC DNA]</scope>
    <source>
        <strain evidence="2">DSM 16478</strain>
    </source>
</reference>
<evidence type="ECO:0000313" key="2">
    <source>
        <dbReference type="Proteomes" id="UP000184314"/>
    </source>
</evidence>
<dbReference type="EMBL" id="FQZX01000001">
    <property type="protein sequence ID" value="SHJ35643.1"/>
    <property type="molecule type" value="Genomic_DNA"/>
</dbReference>
<organism evidence="1 2">
    <name type="scientific">Maribacter aquivivus</name>
    <dbReference type="NCBI Taxonomy" id="228958"/>
    <lineage>
        <taxon>Bacteria</taxon>
        <taxon>Pseudomonadati</taxon>
        <taxon>Bacteroidota</taxon>
        <taxon>Flavobacteriia</taxon>
        <taxon>Flavobacteriales</taxon>
        <taxon>Flavobacteriaceae</taxon>
        <taxon>Maribacter</taxon>
    </lineage>
</organism>
<dbReference type="RefSeq" id="WP_073240395.1">
    <property type="nucleotide sequence ID" value="NZ_FQZX01000001.1"/>
</dbReference>
<name>A0A1M6IMS0_9FLAO</name>
<dbReference type="STRING" id="228958.SAMN04488007_0073"/>
<protein>
    <submittedName>
        <fullName evidence="1">Uncharacterized protein</fullName>
    </submittedName>
</protein>
<evidence type="ECO:0000313" key="1">
    <source>
        <dbReference type="EMBL" id="SHJ35643.1"/>
    </source>
</evidence>
<proteinExistence type="predicted"/>